<dbReference type="SUPFAM" id="SSF63737">
    <property type="entry name" value="Leukotriene A4 hydrolase N-terminal domain"/>
    <property type="match status" value="1"/>
</dbReference>
<dbReference type="Pfam" id="PF05192">
    <property type="entry name" value="MutS_III"/>
    <property type="match status" value="1"/>
</dbReference>
<dbReference type="Pfam" id="PF05188">
    <property type="entry name" value="MutS_II"/>
    <property type="match status" value="1"/>
</dbReference>
<evidence type="ECO:0000256" key="8">
    <source>
        <dbReference type="ARBA" id="ARBA00022840"/>
    </source>
</evidence>
<accession>A0A5N6N6U9</accession>
<evidence type="ECO:0000256" key="16">
    <source>
        <dbReference type="SAM" id="MobiDB-lite"/>
    </source>
</evidence>
<dbReference type="FunFam" id="1.10.1420.10:FF:000003">
    <property type="entry name" value="DNA mismatch repair protein"/>
    <property type="match status" value="1"/>
</dbReference>
<keyword evidence="7" id="KW-0227">DNA damage</keyword>
<dbReference type="EMBL" id="SZYD01000013">
    <property type="protein sequence ID" value="KAD4385443.1"/>
    <property type="molecule type" value="Genomic_DNA"/>
</dbReference>
<comment type="caution">
    <text evidence="18">The sequence shown here is derived from an EMBL/GenBank/DDBJ whole genome shotgun (WGS) entry which is preliminary data.</text>
</comment>
<dbReference type="SMART" id="SM00534">
    <property type="entry name" value="MUTSac"/>
    <property type="match status" value="1"/>
</dbReference>
<evidence type="ECO:0000256" key="12">
    <source>
        <dbReference type="ARBA" id="ARBA00023204"/>
    </source>
</evidence>
<dbReference type="InterPro" id="IPR036187">
    <property type="entry name" value="DNA_mismatch_repair_MutS_sf"/>
</dbReference>
<dbReference type="InterPro" id="IPR057345">
    <property type="entry name" value="Ig-like_TAF2"/>
</dbReference>
<dbReference type="InterPro" id="IPR007860">
    <property type="entry name" value="DNA_mmatch_repair_MutS_con_dom"/>
</dbReference>
<evidence type="ECO:0000259" key="17">
    <source>
        <dbReference type="PROSITE" id="PS00486"/>
    </source>
</evidence>
<dbReference type="Gene3D" id="1.10.390.10">
    <property type="entry name" value="Neutral Protease Domain 2"/>
    <property type="match status" value="1"/>
</dbReference>
<dbReference type="Gene3D" id="2.60.40.1730">
    <property type="entry name" value="tricorn interacting facor f3 domain"/>
    <property type="match status" value="1"/>
</dbReference>
<dbReference type="GO" id="GO:0008270">
    <property type="term" value="F:zinc ion binding"/>
    <property type="evidence" value="ECO:0007669"/>
    <property type="project" value="InterPro"/>
</dbReference>
<comment type="similarity">
    <text evidence="3">Belongs to the TAF2 family.</text>
</comment>
<dbReference type="InterPro" id="IPR014782">
    <property type="entry name" value="Peptidase_M1_dom"/>
</dbReference>
<dbReference type="GO" id="GO:0003682">
    <property type="term" value="F:chromatin binding"/>
    <property type="evidence" value="ECO:0007669"/>
    <property type="project" value="TreeGrafter"/>
</dbReference>
<dbReference type="InterPro" id="IPR016151">
    <property type="entry name" value="DNA_mismatch_repair_MutS_N"/>
</dbReference>
<name>A0A5N6N6U9_9ASTR</name>
<protein>
    <recommendedName>
        <fullName evidence="15">DNA mismatch repair protein MSH2</fullName>
    </recommendedName>
    <alternativeName>
        <fullName evidence="5">DNA mismatch repair protein Msh2</fullName>
    </alternativeName>
    <alternativeName>
        <fullName evidence="14">MutS protein homolog 2</fullName>
    </alternativeName>
    <alternativeName>
        <fullName evidence="4">Transcription initiation factor TFIID subunit 2</fullName>
    </alternativeName>
</protein>
<dbReference type="GO" id="GO:0030983">
    <property type="term" value="F:mismatched DNA binding"/>
    <property type="evidence" value="ECO:0007669"/>
    <property type="project" value="InterPro"/>
</dbReference>
<evidence type="ECO:0000256" key="3">
    <source>
        <dbReference type="ARBA" id="ARBA00010937"/>
    </source>
</evidence>
<sequence>MAKPRKHKNEDQKSDNSEAVVKHQKLCLAIDLEKRRIYGYTELEVVVPENGIVGLHADNLMLECVMVDGEPARFEIFPHYQQMDSDDRWCSVSSANSAADAAGSVYVSCLERELVPNLLIMCSNDAAKPALEQLEQSGLENGTQTSSESKQNVKLIHIDYWVEKIETGIHIEKDVMHTNNQIRRARCWFPCMDDSLQRCSFDLEFTVANNLVAASTGTLMYQVLTNDDPPRKTYVYKVSVPVAAQWISLAVAPFEIFPDRHNNFITHMCLPHNLSKLRNTVGFFYSAFSHYEHYLSTKFPFGSYTQVFIEPEISVSSLSLGASMNIFSSQILFDEKIIDQQTIDTRIKLAYGLARQWFGVYITAEAPNDEWLLDGLAWFLTDSFIKQFLGNNEARYRRYKANCAVCKADDSAATALSSSDASKALYGTQCIGFYGKIRSWKSVAVLQMLEKQMGPESFCKVLKNLVAPPKDTTHFLRTLSTKEFRHLANEVGNLERPFLREFFPRWVGSSGCPVLKMGFSYNKRKNLVELAALRGCTATPDSNPTFSNSKPDFVKREADAGWPGMMSIRVHELDGMYDHPVLPMAGETWQLLEIQCHSKLASKRFQKPKKGSKHDGSDDNADTVVSVDMRSNIDSPLQWLRADPEMEYLAEIHFNQPVQMWINQLEKDKDVVAQVQAVTALELFPRLLSIVNALSNLVCDSQAFWRVRIEAAFVLASTASEETDWAGLLHLIKFYKSRRYDEKIGLPKPNDFHDIAEYFVLEAIPHAVALVRSSDKKSPREAVEFILQLLKYNENNGNPYSDVFWLAALVQSIGELEFGQQTVAFLSSLVKRIDRLLQFDRLMPSYKGILTLSCIRTLTQIALKLSEFIPLDRIVDLIKPFSSSKTQWQVRIEACRALLDLEYHCKGIDASLILFIKYMDEEPSLRGQVKLCVHAMRLCQISGDFDDDHGVMRGTLVALLRLLESPAAFNNVTLRHYIFCILQVLAGRPPTLCGVPRDEAMIKGHTEIYSELKNFFAAIVNQSKPPEPSLDALMLPYDGPASGTNMEPNIFPTDDNRIESQEFNLTLTELNIPKEGNNNNEQKPPDLAILDSSEALKEPDTVSNSQERKKPVLKIKMKQSSAASSRAEDVVDNVVLERSQGAHNGGDHGTSSSMSMDAALQRNFIEPANVGNQNLEDVNSCHDVGSRVTASIGSAKLPHDGHDDGDAALLKELQCTAESGKVQSNDAETVYHNKYISLRALSEGVDGLFVGPTNKLGLDSKEKKEKKKKDKEKKRKKKDKDDPEYLERKRLKKEKKRKEKELAKLMVTPPSIDVKHQAKTEEAVKDDVADVQVAHVMTSVADVVKQSEDAKQAQGFLTFFKKLPTDANAVRFFDRRDYFTVHGEKASFIASTYYHTTTVLKQIGNGLDALSSVSVSKNMFETIVRDLLLERTDHSLELYEGSGSNWRLIKRGTPGNLNSFEDILFAKNDMQDSPVIVAIIPNFCEAGCTIGLGYVDLAKRLLGIAEFHDDNHFTNVESALVSLGCKECVLPTEIAKSSECKPLYDVMAKCGVMVTERKKAEFKGRDLTQDLGRLIKGSNEPVRDLVSAFKFAPMALGALLSYAELLSDENNYGNYTISQFNLNSFMRLDSAAMRALNVMESKTDANKNFSLFGLMNRTCTSGMGRRLLHMWLKQPLLDVKEINIRLDLVQAFVEDTALRQDLRQHLKRICDIERMVRIIEKRKASLLHIVKLYQSSIRFPYIKSAMEQYNGRFASLIKERYMDRFNYLSNEDHLSKFIGLVEVSVDLDQLENGEYMISPVYDSQLSDLKNEQESLEQQIHNLHKQTADDLDLALDKALKMDKGTQFGHAFRITKKEEQKVRKKLNAHFIILETRKDGVKFTNTKLKKLGDQYQKVLEEYKSCQKVLVARVVATAATFSEVFENLAKLLSELDVLLSFADLAVSSPTPYTRPDITASDTGDIILEGSRHPCVEAQDWVNFIPNDCKLVRGKSWFQIITGPNMGGKSTYIRQVGVNILMAQVGSFVPCDNATISIRDCIFARVGAGDCQLRGVSTFMQEMLETASILKGASDKSLIIIDELGRGTSTYDGFAGLAWAICEHLVEVIKAPTLFATHFHELTALAHQNSGQPSGIANYHVSAHIDSSSRKLTMLYKVVEAGACDQSFGIHVAEFANFPESVVSLAREKAAELEDFSPLSIVSNESEQVAGCKRKKPSKPDDMAIGAPRARQFLKDFSELPLDKMDLKQALLEVKRLKNGLLNDVSNCKWFEQFL</sequence>
<evidence type="ECO:0000256" key="7">
    <source>
        <dbReference type="ARBA" id="ARBA00022763"/>
    </source>
</evidence>
<keyword evidence="9" id="KW-0805">Transcription regulation</keyword>
<keyword evidence="12" id="KW-0234">DNA repair</keyword>
<dbReference type="CDD" id="cd03285">
    <property type="entry name" value="ABC_MSH2_euk"/>
    <property type="match status" value="1"/>
</dbReference>
<dbReference type="InterPro" id="IPR027417">
    <property type="entry name" value="P-loop_NTPase"/>
</dbReference>
<feature type="domain" description="DNA mismatch repair proteins mutS family" evidence="17">
    <location>
        <begin position="2072"/>
        <end position="2088"/>
    </location>
</feature>
<dbReference type="PANTHER" id="PTHR15137:SF9">
    <property type="entry name" value="TRANSCRIPTION INITIATION FACTOR TFIID SUBUNIT 2"/>
    <property type="match status" value="1"/>
</dbReference>
<proteinExistence type="inferred from homology"/>
<dbReference type="Proteomes" id="UP000326396">
    <property type="component" value="Linkage Group LG3"/>
</dbReference>
<organism evidence="18 19">
    <name type="scientific">Mikania micrantha</name>
    <name type="common">bitter vine</name>
    <dbReference type="NCBI Taxonomy" id="192012"/>
    <lineage>
        <taxon>Eukaryota</taxon>
        <taxon>Viridiplantae</taxon>
        <taxon>Streptophyta</taxon>
        <taxon>Embryophyta</taxon>
        <taxon>Tracheophyta</taxon>
        <taxon>Spermatophyta</taxon>
        <taxon>Magnoliopsida</taxon>
        <taxon>eudicotyledons</taxon>
        <taxon>Gunneridae</taxon>
        <taxon>Pentapetalae</taxon>
        <taxon>asterids</taxon>
        <taxon>campanulids</taxon>
        <taxon>Asterales</taxon>
        <taxon>Asteraceae</taxon>
        <taxon>Asteroideae</taxon>
        <taxon>Heliantheae alliance</taxon>
        <taxon>Eupatorieae</taxon>
        <taxon>Mikania</taxon>
    </lineage>
</organism>
<dbReference type="FunFam" id="3.30.420.110:FF:000002">
    <property type="entry name" value="DNA mismatch repair protein"/>
    <property type="match status" value="1"/>
</dbReference>
<dbReference type="FunFam" id="3.40.1170.10:FF:000003">
    <property type="entry name" value="DNA mismatch repair protein"/>
    <property type="match status" value="1"/>
</dbReference>
<dbReference type="Pfam" id="PF25316">
    <property type="entry name" value="TAF2_3rd"/>
    <property type="match status" value="1"/>
</dbReference>
<dbReference type="SMART" id="SM00533">
    <property type="entry name" value="MUTSd"/>
    <property type="match status" value="1"/>
</dbReference>
<dbReference type="PANTHER" id="PTHR15137">
    <property type="entry name" value="TRANSCRIPTION INITIATION FACTOR TFIID"/>
    <property type="match status" value="1"/>
</dbReference>
<keyword evidence="13" id="KW-0539">Nucleus</keyword>
<dbReference type="GO" id="GO:0051053">
    <property type="term" value="P:negative regulation of DNA metabolic process"/>
    <property type="evidence" value="ECO:0007669"/>
    <property type="project" value="UniProtKB-ARBA"/>
</dbReference>
<dbReference type="InterPro" id="IPR027268">
    <property type="entry name" value="Peptidase_M4/M1_CTD_sf"/>
</dbReference>
<dbReference type="Pfam" id="PF00488">
    <property type="entry name" value="MutS_V"/>
    <property type="match status" value="1"/>
</dbReference>
<evidence type="ECO:0000256" key="1">
    <source>
        <dbReference type="ARBA" id="ARBA00004123"/>
    </source>
</evidence>
<reference evidence="18 19" key="1">
    <citation type="submission" date="2019-05" db="EMBL/GenBank/DDBJ databases">
        <title>Mikania micrantha, genome provides insights into the molecular mechanism of rapid growth.</title>
        <authorList>
            <person name="Liu B."/>
        </authorList>
    </citation>
    <scope>NUCLEOTIDE SEQUENCE [LARGE SCALE GENOMIC DNA]</scope>
    <source>
        <strain evidence="18">NLD-2019</strain>
        <tissue evidence="18">Leaf</tissue>
    </source>
</reference>
<dbReference type="Pfam" id="PF25577">
    <property type="entry name" value="TPR_TAF2_C"/>
    <property type="match status" value="1"/>
</dbReference>
<evidence type="ECO:0000256" key="10">
    <source>
        <dbReference type="ARBA" id="ARBA00023125"/>
    </source>
</evidence>
<dbReference type="GO" id="GO:0016251">
    <property type="term" value="F:RNA polymerase II general transcription initiation factor activity"/>
    <property type="evidence" value="ECO:0007669"/>
    <property type="project" value="TreeGrafter"/>
</dbReference>
<dbReference type="Pfam" id="PF01433">
    <property type="entry name" value="Peptidase_M1"/>
    <property type="match status" value="1"/>
</dbReference>
<dbReference type="GO" id="GO:0006298">
    <property type="term" value="P:mismatch repair"/>
    <property type="evidence" value="ECO:0007669"/>
    <property type="project" value="InterPro"/>
</dbReference>
<evidence type="ECO:0000256" key="4">
    <source>
        <dbReference type="ARBA" id="ARBA00017363"/>
    </source>
</evidence>
<dbReference type="InterPro" id="IPR036678">
    <property type="entry name" value="MutS_con_dom_sf"/>
</dbReference>
<dbReference type="CDD" id="cd09839">
    <property type="entry name" value="M1_like_TAF2"/>
    <property type="match status" value="1"/>
</dbReference>
<dbReference type="SUPFAM" id="SSF52540">
    <property type="entry name" value="P-loop containing nucleoside triphosphate hydrolases"/>
    <property type="match status" value="1"/>
</dbReference>
<dbReference type="InterPro" id="IPR000432">
    <property type="entry name" value="DNA_mismatch_repair_MutS_C"/>
</dbReference>
<dbReference type="SUPFAM" id="SSF55486">
    <property type="entry name" value="Metalloproteases ('zincins'), catalytic domain"/>
    <property type="match status" value="1"/>
</dbReference>
<evidence type="ECO:0000256" key="13">
    <source>
        <dbReference type="ARBA" id="ARBA00023242"/>
    </source>
</evidence>
<dbReference type="InterPro" id="IPR057991">
    <property type="entry name" value="TPR_TAF2_C"/>
</dbReference>
<keyword evidence="10" id="KW-0238">DNA-binding</keyword>
<comment type="subcellular location">
    <subcellularLocation>
        <location evidence="1">Nucleus</location>
    </subcellularLocation>
</comment>
<keyword evidence="11" id="KW-0804">Transcription</keyword>
<dbReference type="InterPro" id="IPR007696">
    <property type="entry name" value="DNA_mismatch_repair_MutS_core"/>
</dbReference>
<dbReference type="InterPro" id="IPR042097">
    <property type="entry name" value="Aminopeptidase_N-like_N_sf"/>
</dbReference>
<evidence type="ECO:0000313" key="18">
    <source>
        <dbReference type="EMBL" id="KAD4385443.1"/>
    </source>
</evidence>
<dbReference type="SUPFAM" id="SSF48334">
    <property type="entry name" value="DNA repair protein MutS, domain III"/>
    <property type="match status" value="1"/>
</dbReference>
<evidence type="ECO:0000256" key="2">
    <source>
        <dbReference type="ARBA" id="ARBA00006271"/>
    </source>
</evidence>
<dbReference type="Gene3D" id="3.30.420.110">
    <property type="entry name" value="MutS, connector domain"/>
    <property type="match status" value="1"/>
</dbReference>
<keyword evidence="6" id="KW-0547">Nucleotide-binding</keyword>
<dbReference type="GO" id="GO:0006367">
    <property type="term" value="P:transcription initiation at RNA polymerase II promoter"/>
    <property type="evidence" value="ECO:0007669"/>
    <property type="project" value="TreeGrafter"/>
</dbReference>
<comment type="similarity">
    <text evidence="2">Belongs to the DNA mismatch repair MutS family.</text>
</comment>
<dbReference type="OrthoDB" id="308861at2759"/>
<dbReference type="FunFam" id="1.10.1420.10:FF:000021">
    <property type="entry name" value="DNA mismatch repair protein MSH2"/>
    <property type="match status" value="1"/>
</dbReference>
<dbReference type="FunFam" id="2.60.40.1730:FF:000015">
    <property type="entry name" value="Transcription initiation factor TFIID subunit 2"/>
    <property type="match status" value="1"/>
</dbReference>
<dbReference type="Gene3D" id="1.10.1420.10">
    <property type="match status" value="2"/>
</dbReference>
<dbReference type="GO" id="GO:0008237">
    <property type="term" value="F:metallopeptidase activity"/>
    <property type="evidence" value="ECO:0007669"/>
    <property type="project" value="InterPro"/>
</dbReference>
<feature type="region of interest" description="Disordered" evidence="16">
    <location>
        <begin position="1095"/>
        <end position="1129"/>
    </location>
</feature>
<keyword evidence="19" id="KW-1185">Reference proteome</keyword>
<dbReference type="InterPro" id="IPR032642">
    <property type="entry name" value="Msh2_ATP-bd"/>
</dbReference>
<evidence type="ECO:0000256" key="6">
    <source>
        <dbReference type="ARBA" id="ARBA00022741"/>
    </source>
</evidence>
<keyword evidence="8" id="KW-0067">ATP-binding</keyword>
<dbReference type="Pfam" id="PF01624">
    <property type="entry name" value="MutS_I"/>
    <property type="match status" value="1"/>
</dbReference>
<dbReference type="InterPro" id="IPR016024">
    <property type="entry name" value="ARM-type_fold"/>
</dbReference>
<evidence type="ECO:0000256" key="15">
    <source>
        <dbReference type="ARBA" id="ARBA00073545"/>
    </source>
</evidence>
<evidence type="ECO:0000256" key="9">
    <source>
        <dbReference type="ARBA" id="ARBA00023015"/>
    </source>
</evidence>
<evidence type="ECO:0000256" key="14">
    <source>
        <dbReference type="ARBA" id="ARBA00029795"/>
    </source>
</evidence>
<dbReference type="GO" id="GO:0000976">
    <property type="term" value="F:transcription cis-regulatory region binding"/>
    <property type="evidence" value="ECO:0007669"/>
    <property type="project" value="TreeGrafter"/>
</dbReference>
<dbReference type="GO" id="GO:0005524">
    <property type="term" value="F:ATP binding"/>
    <property type="evidence" value="ECO:0007669"/>
    <property type="project" value="UniProtKB-KW"/>
</dbReference>
<dbReference type="GO" id="GO:0005669">
    <property type="term" value="C:transcription factor TFIID complex"/>
    <property type="evidence" value="ECO:0007669"/>
    <property type="project" value="InterPro"/>
</dbReference>
<dbReference type="Pfam" id="PF05190">
    <property type="entry name" value="MutS_IV"/>
    <property type="match status" value="1"/>
</dbReference>
<dbReference type="InterPro" id="IPR037813">
    <property type="entry name" value="TAF2"/>
</dbReference>
<evidence type="ECO:0000256" key="11">
    <source>
        <dbReference type="ARBA" id="ARBA00023163"/>
    </source>
</evidence>
<gene>
    <name evidence="18" type="ORF">E3N88_25611</name>
</gene>
<feature type="region of interest" description="Disordered" evidence="16">
    <location>
        <begin position="1252"/>
        <end position="1285"/>
    </location>
</feature>
<feature type="compositionally biased region" description="Basic and acidic residues" evidence="16">
    <location>
        <begin position="1095"/>
        <end position="1110"/>
    </location>
</feature>
<evidence type="ECO:0000256" key="5">
    <source>
        <dbReference type="ARBA" id="ARBA00019549"/>
    </source>
</evidence>
<dbReference type="InterPro" id="IPR007695">
    <property type="entry name" value="DNA_mismatch_repair_MutS-lik_N"/>
</dbReference>
<evidence type="ECO:0000313" key="19">
    <source>
        <dbReference type="Proteomes" id="UP000326396"/>
    </source>
</evidence>
<feature type="compositionally biased region" description="Basic residues" evidence="16">
    <location>
        <begin position="1264"/>
        <end position="1278"/>
    </location>
</feature>
<dbReference type="InterPro" id="IPR007861">
    <property type="entry name" value="DNA_mismatch_repair_MutS_clamp"/>
</dbReference>
<dbReference type="SUPFAM" id="SSF48371">
    <property type="entry name" value="ARM repeat"/>
    <property type="match status" value="1"/>
</dbReference>
<dbReference type="Gene3D" id="3.40.1170.10">
    <property type="entry name" value="DNA repair protein MutS, domain I"/>
    <property type="match status" value="1"/>
</dbReference>
<dbReference type="Gene3D" id="3.40.50.300">
    <property type="entry name" value="P-loop containing nucleotide triphosphate hydrolases"/>
    <property type="match status" value="1"/>
</dbReference>
<dbReference type="FunFam" id="3.40.50.300:FF:000925">
    <property type="entry name" value="DNA mismatch repair protein MSH2"/>
    <property type="match status" value="1"/>
</dbReference>
<dbReference type="PROSITE" id="PS00486">
    <property type="entry name" value="DNA_MISMATCH_REPAIR_2"/>
    <property type="match status" value="1"/>
</dbReference>